<dbReference type="OMA" id="FIWERRS"/>
<dbReference type="Proteomes" id="UP000053558">
    <property type="component" value="Unassembled WGS sequence"/>
</dbReference>
<sequence length="263" mass="28998">MVQVIPSQATASHGRTSVKPTSTQRAIAKASKALKASSTKARSDSTKSNAIAPSASTSSARPTPAEIVDAAYKSDILPTLYDMFYASPSIWLDFTTGQHSVDQVQDLVDIVVPNSGYKVKHKDFIWERRSLIGKKAFNIVQKFYSSPEYANKKWAIEQHARWALHIHGPLMNREPTPRESIIVMSPKEPGYKHPTGHFESSFFVDLMSPLMQGVKGSHGSFGPPKGILSLAAIAVRTTIGSQFDACLIDIFVVRARIQSVHYW</sequence>
<proteinExistence type="predicted"/>
<protein>
    <submittedName>
        <fullName evidence="2">Uncharacterized protein</fullName>
    </submittedName>
</protein>
<dbReference type="KEGG" id="cput:CONPUDRAFT_61984"/>
<accession>A0A5M3MGE5</accession>
<organism evidence="2 3">
    <name type="scientific">Coniophora puteana (strain RWD-64-598)</name>
    <name type="common">Brown rot fungus</name>
    <dbReference type="NCBI Taxonomy" id="741705"/>
    <lineage>
        <taxon>Eukaryota</taxon>
        <taxon>Fungi</taxon>
        <taxon>Dikarya</taxon>
        <taxon>Basidiomycota</taxon>
        <taxon>Agaricomycotina</taxon>
        <taxon>Agaricomycetes</taxon>
        <taxon>Agaricomycetidae</taxon>
        <taxon>Boletales</taxon>
        <taxon>Coniophorineae</taxon>
        <taxon>Coniophoraceae</taxon>
        <taxon>Coniophora</taxon>
    </lineage>
</organism>
<evidence type="ECO:0000313" key="3">
    <source>
        <dbReference type="Proteomes" id="UP000053558"/>
    </source>
</evidence>
<keyword evidence="3" id="KW-1185">Reference proteome</keyword>
<name>A0A5M3MGE5_CONPW</name>
<dbReference type="RefSeq" id="XP_007771801.1">
    <property type="nucleotide sequence ID" value="XM_007773611.1"/>
</dbReference>
<reference evidence="3" key="1">
    <citation type="journal article" date="2012" name="Science">
        <title>The Paleozoic origin of enzymatic lignin decomposition reconstructed from 31 fungal genomes.</title>
        <authorList>
            <person name="Floudas D."/>
            <person name="Binder M."/>
            <person name="Riley R."/>
            <person name="Barry K."/>
            <person name="Blanchette R.A."/>
            <person name="Henrissat B."/>
            <person name="Martinez A.T."/>
            <person name="Otillar R."/>
            <person name="Spatafora J.W."/>
            <person name="Yadav J.S."/>
            <person name="Aerts A."/>
            <person name="Benoit I."/>
            <person name="Boyd A."/>
            <person name="Carlson A."/>
            <person name="Copeland A."/>
            <person name="Coutinho P.M."/>
            <person name="de Vries R.P."/>
            <person name="Ferreira P."/>
            <person name="Findley K."/>
            <person name="Foster B."/>
            <person name="Gaskell J."/>
            <person name="Glotzer D."/>
            <person name="Gorecki P."/>
            <person name="Heitman J."/>
            <person name="Hesse C."/>
            <person name="Hori C."/>
            <person name="Igarashi K."/>
            <person name="Jurgens J.A."/>
            <person name="Kallen N."/>
            <person name="Kersten P."/>
            <person name="Kohler A."/>
            <person name="Kuees U."/>
            <person name="Kumar T.K.A."/>
            <person name="Kuo A."/>
            <person name="LaButti K."/>
            <person name="Larrondo L.F."/>
            <person name="Lindquist E."/>
            <person name="Ling A."/>
            <person name="Lombard V."/>
            <person name="Lucas S."/>
            <person name="Lundell T."/>
            <person name="Martin R."/>
            <person name="McLaughlin D.J."/>
            <person name="Morgenstern I."/>
            <person name="Morin E."/>
            <person name="Murat C."/>
            <person name="Nagy L.G."/>
            <person name="Nolan M."/>
            <person name="Ohm R.A."/>
            <person name="Patyshakuliyeva A."/>
            <person name="Rokas A."/>
            <person name="Ruiz-Duenas F.J."/>
            <person name="Sabat G."/>
            <person name="Salamov A."/>
            <person name="Samejima M."/>
            <person name="Schmutz J."/>
            <person name="Slot J.C."/>
            <person name="St John F."/>
            <person name="Stenlid J."/>
            <person name="Sun H."/>
            <person name="Sun S."/>
            <person name="Syed K."/>
            <person name="Tsang A."/>
            <person name="Wiebenga A."/>
            <person name="Young D."/>
            <person name="Pisabarro A."/>
            <person name="Eastwood D.C."/>
            <person name="Martin F."/>
            <person name="Cullen D."/>
            <person name="Grigoriev I.V."/>
            <person name="Hibbett D.S."/>
        </authorList>
    </citation>
    <scope>NUCLEOTIDE SEQUENCE [LARGE SCALE GENOMIC DNA]</scope>
    <source>
        <strain evidence="3">RWD-64-598 SS2</strain>
    </source>
</reference>
<evidence type="ECO:0000313" key="2">
    <source>
        <dbReference type="EMBL" id="EIW78066.1"/>
    </source>
</evidence>
<evidence type="ECO:0000256" key="1">
    <source>
        <dbReference type="SAM" id="MobiDB-lite"/>
    </source>
</evidence>
<dbReference type="AlphaFoldDB" id="A0A5M3MGE5"/>
<feature type="compositionally biased region" description="Polar residues" evidence="1">
    <location>
        <begin position="1"/>
        <end position="25"/>
    </location>
</feature>
<dbReference type="GeneID" id="19208197"/>
<comment type="caution">
    <text evidence="2">The sequence shown here is derived from an EMBL/GenBank/DDBJ whole genome shotgun (WGS) entry which is preliminary data.</text>
</comment>
<dbReference type="OrthoDB" id="3070163at2759"/>
<gene>
    <name evidence="2" type="ORF">CONPUDRAFT_61984</name>
</gene>
<dbReference type="EMBL" id="JH711583">
    <property type="protein sequence ID" value="EIW78066.1"/>
    <property type="molecule type" value="Genomic_DNA"/>
</dbReference>
<feature type="compositionally biased region" description="Low complexity" evidence="1">
    <location>
        <begin position="48"/>
        <end position="63"/>
    </location>
</feature>
<feature type="compositionally biased region" description="Low complexity" evidence="1">
    <location>
        <begin position="26"/>
        <end position="40"/>
    </location>
</feature>
<feature type="region of interest" description="Disordered" evidence="1">
    <location>
        <begin position="1"/>
        <end position="63"/>
    </location>
</feature>